<reference evidence="1" key="1">
    <citation type="submission" date="2020-04" db="EMBL/GenBank/DDBJ databases">
        <authorList>
            <person name="Chiriac C."/>
            <person name="Salcher M."/>
            <person name="Ghai R."/>
            <person name="Kavagutti S V."/>
        </authorList>
    </citation>
    <scope>NUCLEOTIDE SEQUENCE</scope>
</reference>
<proteinExistence type="predicted"/>
<dbReference type="EMBL" id="LR796238">
    <property type="protein sequence ID" value="CAB4130422.1"/>
    <property type="molecule type" value="Genomic_DNA"/>
</dbReference>
<accession>A0A6J5LAH9</accession>
<evidence type="ECO:0000313" key="1">
    <source>
        <dbReference type="EMBL" id="CAB4130422.1"/>
    </source>
</evidence>
<organism evidence="1">
    <name type="scientific">uncultured Caudovirales phage</name>
    <dbReference type="NCBI Taxonomy" id="2100421"/>
    <lineage>
        <taxon>Viruses</taxon>
        <taxon>Duplodnaviria</taxon>
        <taxon>Heunggongvirae</taxon>
        <taxon>Uroviricota</taxon>
        <taxon>Caudoviricetes</taxon>
        <taxon>Peduoviridae</taxon>
        <taxon>Maltschvirus</taxon>
        <taxon>Maltschvirus maltsch</taxon>
    </lineage>
</organism>
<name>A0A6J5LAH9_9CAUD</name>
<gene>
    <name evidence="1" type="ORF">UFOVP119_46</name>
</gene>
<protein>
    <submittedName>
        <fullName evidence="1">Uncharacterized protein</fullName>
    </submittedName>
</protein>
<sequence>MKRVPSTFQLLAHTITVTVIEKRDWKWEDAVAYWNPANNTIELMRQPRTIMRHAFWHEVAHAVLDMMGQTKLSRNEVFVDAMGGLLAQMMDTAQ</sequence>